<evidence type="ECO:0000256" key="6">
    <source>
        <dbReference type="ARBA" id="ARBA00023012"/>
    </source>
</evidence>
<dbReference type="Proteomes" id="UP000194798">
    <property type="component" value="Unassembled WGS sequence"/>
</dbReference>
<dbReference type="InterPro" id="IPR036097">
    <property type="entry name" value="HisK_dim/P_sf"/>
</dbReference>
<dbReference type="PROSITE" id="PS50109">
    <property type="entry name" value="HIS_KIN"/>
    <property type="match status" value="1"/>
</dbReference>
<dbReference type="InterPro" id="IPR004358">
    <property type="entry name" value="Sig_transdc_His_kin-like_C"/>
</dbReference>
<dbReference type="CDD" id="cd00082">
    <property type="entry name" value="HisKA"/>
    <property type="match status" value="1"/>
</dbReference>
<dbReference type="InterPro" id="IPR036890">
    <property type="entry name" value="HATPase_C_sf"/>
</dbReference>
<reference evidence="8 9" key="1">
    <citation type="submission" date="2016-12" db="EMBL/GenBank/DDBJ databases">
        <title>Thioflexothrix psekupsii D3 genome sequencing and assembly.</title>
        <authorList>
            <person name="Fomenkov A."/>
            <person name="Vincze T."/>
            <person name="Grabovich M."/>
            <person name="Anton B.P."/>
            <person name="Dubinina G."/>
            <person name="Orlova M."/>
            <person name="Belousova E."/>
            <person name="Roberts R.J."/>
        </authorList>
    </citation>
    <scope>NUCLEOTIDE SEQUENCE [LARGE SCALE GENOMIC DNA]</scope>
    <source>
        <strain evidence="8">D3</strain>
    </source>
</reference>
<evidence type="ECO:0000256" key="3">
    <source>
        <dbReference type="ARBA" id="ARBA00022553"/>
    </source>
</evidence>
<gene>
    <name evidence="8" type="ORF">TPSD3_14140</name>
</gene>
<keyword evidence="9" id="KW-1185">Reference proteome</keyword>
<sequence length="238" mass="26281">MNMSHELRTPMNAILGYADLVREDAAESGYEDILPDLEKIQMASQQLLEIISNILDISKIEADKMGLNLVQLDVDKLVQDVVTVIEPLLGDNELLVNCAGGMGHIFADQIKLRQILMNLLSNAAKFTQQGSITFTITRQHADPAQGNHNNDWLMFEIADTGIGMPQEHLQHIFEAFYQLDSSTTRQYGGTGLGLTISERFARMMGGRITVTSEVGRGSTFVVYLPAYVAENAAIGHKK</sequence>
<dbReference type="AlphaFoldDB" id="A0A251X4D3"/>
<evidence type="ECO:0000259" key="7">
    <source>
        <dbReference type="PROSITE" id="PS50109"/>
    </source>
</evidence>
<keyword evidence="6" id="KW-0902">Two-component regulatory system</keyword>
<dbReference type="InterPro" id="IPR005467">
    <property type="entry name" value="His_kinase_dom"/>
</dbReference>
<dbReference type="PANTHER" id="PTHR43711">
    <property type="entry name" value="TWO-COMPONENT HISTIDINE KINASE"/>
    <property type="match status" value="1"/>
</dbReference>
<dbReference type="EMBL" id="MSLT01000023">
    <property type="protein sequence ID" value="OUD12256.1"/>
    <property type="molecule type" value="Genomic_DNA"/>
</dbReference>
<evidence type="ECO:0000256" key="2">
    <source>
        <dbReference type="ARBA" id="ARBA00012438"/>
    </source>
</evidence>
<dbReference type="PRINTS" id="PR00344">
    <property type="entry name" value="BCTRLSENSOR"/>
</dbReference>
<dbReference type="OrthoDB" id="6724607at2"/>
<dbReference type="EC" id="2.7.13.3" evidence="2"/>
<dbReference type="Gene3D" id="3.30.565.10">
    <property type="entry name" value="Histidine kinase-like ATPase, C-terminal domain"/>
    <property type="match status" value="1"/>
</dbReference>
<name>A0A251X4D3_9GAMM</name>
<comment type="catalytic activity">
    <reaction evidence="1">
        <text>ATP + protein L-histidine = ADP + protein N-phospho-L-histidine.</text>
        <dbReference type="EC" id="2.7.13.3"/>
    </reaction>
</comment>
<dbReference type="InterPro" id="IPR050736">
    <property type="entry name" value="Sensor_HK_Regulatory"/>
</dbReference>
<dbReference type="InterPro" id="IPR003594">
    <property type="entry name" value="HATPase_dom"/>
</dbReference>
<dbReference type="SMART" id="SM00387">
    <property type="entry name" value="HATPase_c"/>
    <property type="match status" value="1"/>
</dbReference>
<keyword evidence="5" id="KW-0418">Kinase</keyword>
<dbReference type="SMART" id="SM00388">
    <property type="entry name" value="HisKA"/>
    <property type="match status" value="1"/>
</dbReference>
<keyword evidence="4" id="KW-0808">Transferase</keyword>
<organism evidence="8 9">
    <name type="scientific">Thioflexithrix psekupsensis</name>
    <dbReference type="NCBI Taxonomy" id="1570016"/>
    <lineage>
        <taxon>Bacteria</taxon>
        <taxon>Pseudomonadati</taxon>
        <taxon>Pseudomonadota</taxon>
        <taxon>Gammaproteobacteria</taxon>
        <taxon>Thiotrichales</taxon>
        <taxon>Thioflexithrix</taxon>
    </lineage>
</organism>
<evidence type="ECO:0000256" key="1">
    <source>
        <dbReference type="ARBA" id="ARBA00000085"/>
    </source>
</evidence>
<dbReference type="InterPro" id="IPR003661">
    <property type="entry name" value="HisK_dim/P_dom"/>
</dbReference>
<dbReference type="Pfam" id="PF02518">
    <property type="entry name" value="HATPase_c"/>
    <property type="match status" value="1"/>
</dbReference>
<keyword evidence="3" id="KW-0597">Phosphoprotein</keyword>
<comment type="caution">
    <text evidence="8">The sequence shown here is derived from an EMBL/GenBank/DDBJ whole genome shotgun (WGS) entry which is preliminary data.</text>
</comment>
<protein>
    <recommendedName>
        <fullName evidence="2">histidine kinase</fullName>
        <ecNumber evidence="2">2.7.13.3</ecNumber>
    </recommendedName>
</protein>
<dbReference type="Gene3D" id="1.10.287.130">
    <property type="match status" value="1"/>
</dbReference>
<evidence type="ECO:0000313" key="9">
    <source>
        <dbReference type="Proteomes" id="UP000194798"/>
    </source>
</evidence>
<evidence type="ECO:0000313" key="8">
    <source>
        <dbReference type="EMBL" id="OUD12256.1"/>
    </source>
</evidence>
<dbReference type="FunFam" id="3.30.565.10:FF:000010">
    <property type="entry name" value="Sensor histidine kinase RcsC"/>
    <property type="match status" value="1"/>
</dbReference>
<dbReference type="Pfam" id="PF00512">
    <property type="entry name" value="HisKA"/>
    <property type="match status" value="1"/>
</dbReference>
<evidence type="ECO:0000256" key="4">
    <source>
        <dbReference type="ARBA" id="ARBA00022679"/>
    </source>
</evidence>
<dbReference type="SUPFAM" id="SSF47384">
    <property type="entry name" value="Homodimeric domain of signal transducing histidine kinase"/>
    <property type="match status" value="1"/>
</dbReference>
<feature type="domain" description="Histidine kinase" evidence="7">
    <location>
        <begin position="2"/>
        <end position="228"/>
    </location>
</feature>
<dbReference type="SUPFAM" id="SSF55874">
    <property type="entry name" value="ATPase domain of HSP90 chaperone/DNA topoisomerase II/histidine kinase"/>
    <property type="match status" value="1"/>
</dbReference>
<accession>A0A251X4D3</accession>
<dbReference type="PANTHER" id="PTHR43711:SF26">
    <property type="entry name" value="SENSOR HISTIDINE KINASE RCSC"/>
    <property type="match status" value="1"/>
</dbReference>
<dbReference type="CDD" id="cd16922">
    <property type="entry name" value="HATPase_EvgS-ArcB-TorS-like"/>
    <property type="match status" value="1"/>
</dbReference>
<evidence type="ECO:0000256" key="5">
    <source>
        <dbReference type="ARBA" id="ARBA00022777"/>
    </source>
</evidence>
<proteinExistence type="predicted"/>
<dbReference type="GO" id="GO:0000155">
    <property type="term" value="F:phosphorelay sensor kinase activity"/>
    <property type="evidence" value="ECO:0007669"/>
    <property type="project" value="InterPro"/>
</dbReference>